<dbReference type="HOGENOM" id="CLU_3197572_0_0_6"/>
<evidence type="ECO:0000313" key="1">
    <source>
        <dbReference type="EMBL" id="EEV89352.1"/>
    </source>
</evidence>
<dbReference type="EMBL" id="ACKY01000023">
    <property type="protein sequence ID" value="EEV89352.1"/>
    <property type="molecule type" value="Genomic_DNA"/>
</dbReference>
<keyword evidence="2" id="KW-1185">Reference proteome</keyword>
<dbReference type="AlphaFoldDB" id="C8N7P6"/>
<organism evidence="1 2">
    <name type="scientific">Cardiobacterium hominis (strain ATCC 15826 / DSM 8339 / NCTC 10426 / 6573)</name>
    <dbReference type="NCBI Taxonomy" id="638300"/>
    <lineage>
        <taxon>Bacteria</taxon>
        <taxon>Pseudomonadati</taxon>
        <taxon>Pseudomonadota</taxon>
        <taxon>Gammaproteobacteria</taxon>
        <taxon>Cardiobacteriales</taxon>
        <taxon>Cardiobacteriaceae</taxon>
        <taxon>Cardiobacterium</taxon>
    </lineage>
</organism>
<name>C8N7P6_CARH6</name>
<evidence type="ECO:0000313" key="2">
    <source>
        <dbReference type="Proteomes" id="UP000004870"/>
    </source>
</evidence>
<dbReference type="Proteomes" id="UP000004870">
    <property type="component" value="Unassembled WGS sequence"/>
</dbReference>
<accession>C8N7P6</accession>
<protein>
    <submittedName>
        <fullName evidence="1">Uncharacterized protein</fullName>
    </submittedName>
</protein>
<sequence>MHCDKKTHFSLIFTAYLSDIPHKALDIIAAFAETAQPFLNLTELS</sequence>
<gene>
    <name evidence="1" type="ORF">HMPREF0198_0523</name>
</gene>
<proteinExistence type="predicted"/>
<comment type="caution">
    <text evidence="1">The sequence shown here is derived from an EMBL/GenBank/DDBJ whole genome shotgun (WGS) entry which is preliminary data.</text>
</comment>
<reference evidence="1 2" key="1">
    <citation type="submission" date="2009-08" db="EMBL/GenBank/DDBJ databases">
        <authorList>
            <person name="Qin X."/>
            <person name="Bachman B."/>
            <person name="Battles P."/>
            <person name="Bell A."/>
            <person name="Bess C."/>
            <person name="Bickham C."/>
            <person name="Chaboub L."/>
            <person name="Chen D."/>
            <person name="Coyle M."/>
            <person name="Deiros D.R."/>
            <person name="Dinh H."/>
            <person name="Forbes L."/>
            <person name="Fowler G."/>
            <person name="Francisco L."/>
            <person name="Fu Q."/>
            <person name="Gubbala S."/>
            <person name="Hale W."/>
            <person name="Han Y."/>
            <person name="Hemphill L."/>
            <person name="Highlander S.K."/>
            <person name="Hirani K."/>
            <person name="Hogues M."/>
            <person name="Jackson L."/>
            <person name="Jakkamsetti A."/>
            <person name="Javaid M."/>
            <person name="Jiang H."/>
            <person name="Korchina V."/>
            <person name="Kovar C."/>
            <person name="Lara F."/>
            <person name="Lee S."/>
            <person name="Mata R."/>
            <person name="Mathew T."/>
            <person name="Moen C."/>
            <person name="Morales K."/>
            <person name="Munidasa M."/>
            <person name="Nazareth L."/>
            <person name="Ngo R."/>
            <person name="Nguyen L."/>
            <person name="Okwuonu G."/>
            <person name="Ongeri F."/>
            <person name="Patil S."/>
            <person name="Petrosino J."/>
            <person name="Pham C."/>
            <person name="Pham P."/>
            <person name="Pu L.-L."/>
            <person name="Puazo M."/>
            <person name="Raj R."/>
            <person name="Reid J."/>
            <person name="Rouhana J."/>
            <person name="Saada N."/>
            <person name="Shang Y."/>
            <person name="Simmons D."/>
            <person name="Thornton R."/>
            <person name="Warren J."/>
            <person name="Weissenberger G."/>
            <person name="Zhang J."/>
            <person name="Zhang L."/>
            <person name="Zhou C."/>
            <person name="Zhu D."/>
            <person name="Muzny D."/>
            <person name="Worley K."/>
            <person name="Gibbs R."/>
        </authorList>
    </citation>
    <scope>NUCLEOTIDE SEQUENCE [LARGE SCALE GENOMIC DNA]</scope>
    <source>
        <strain evidence="2">ATCC 15826 / DSM 8339 / NCTC 10426 / 6573</strain>
    </source>
</reference>